<keyword evidence="1" id="KW-0732">Signal</keyword>
<dbReference type="PROSITE" id="PS51257">
    <property type="entry name" value="PROKAR_LIPOPROTEIN"/>
    <property type="match status" value="1"/>
</dbReference>
<dbReference type="EMBL" id="QETF01000004">
    <property type="protein sequence ID" value="PWG17678.1"/>
    <property type="molecule type" value="Genomic_DNA"/>
</dbReference>
<organism evidence="2 3">
    <name type="scientific">Salibaculum griseiflavum</name>
    <dbReference type="NCBI Taxonomy" id="1914409"/>
    <lineage>
        <taxon>Bacteria</taxon>
        <taxon>Pseudomonadati</taxon>
        <taxon>Pseudomonadota</taxon>
        <taxon>Alphaproteobacteria</taxon>
        <taxon>Rhodobacterales</taxon>
        <taxon>Roseobacteraceae</taxon>
        <taxon>Salibaculum</taxon>
    </lineage>
</organism>
<keyword evidence="3" id="KW-1185">Reference proteome</keyword>
<feature type="signal peptide" evidence="1">
    <location>
        <begin position="1"/>
        <end position="19"/>
    </location>
</feature>
<name>A0A2V1P7B1_9RHOB</name>
<evidence type="ECO:0008006" key="4">
    <source>
        <dbReference type="Google" id="ProtNLM"/>
    </source>
</evidence>
<evidence type="ECO:0000256" key="1">
    <source>
        <dbReference type="SAM" id="SignalP"/>
    </source>
</evidence>
<proteinExistence type="predicted"/>
<comment type="caution">
    <text evidence="2">The sequence shown here is derived from an EMBL/GenBank/DDBJ whole genome shotgun (WGS) entry which is preliminary data.</text>
</comment>
<dbReference type="AlphaFoldDB" id="A0A2V1P7B1"/>
<reference evidence="3" key="1">
    <citation type="submission" date="2018-05" db="EMBL/GenBank/DDBJ databases">
        <authorList>
            <person name="Du Z."/>
            <person name="Wang X."/>
        </authorList>
    </citation>
    <scope>NUCLEOTIDE SEQUENCE [LARGE SCALE GENOMIC DNA]</scope>
    <source>
        <strain evidence="3">WDS4C29</strain>
    </source>
</reference>
<sequence>MTRYTLVALCAVTALGACGSPEIASRMDNRGMLFPGFDGSDTATSSPYVPEIVGARADNDFMRFSTLSMTR</sequence>
<evidence type="ECO:0000313" key="2">
    <source>
        <dbReference type="EMBL" id="PWG17678.1"/>
    </source>
</evidence>
<evidence type="ECO:0000313" key="3">
    <source>
        <dbReference type="Proteomes" id="UP000245293"/>
    </source>
</evidence>
<protein>
    <recommendedName>
        <fullName evidence="4">Lipoprotein</fullName>
    </recommendedName>
</protein>
<feature type="chain" id="PRO_5015923873" description="Lipoprotein" evidence="1">
    <location>
        <begin position="20"/>
        <end position="71"/>
    </location>
</feature>
<dbReference type="Proteomes" id="UP000245293">
    <property type="component" value="Unassembled WGS sequence"/>
</dbReference>
<gene>
    <name evidence="2" type="ORF">DFK10_05505</name>
</gene>
<dbReference type="OrthoDB" id="7872220at2"/>
<accession>A0A2V1P7B1</accession>
<dbReference type="RefSeq" id="WP_109387429.1">
    <property type="nucleotide sequence ID" value="NZ_QETF01000004.1"/>
</dbReference>